<dbReference type="SUPFAM" id="SSF51726">
    <property type="entry name" value="UROD/MetE-like"/>
    <property type="match status" value="1"/>
</dbReference>
<dbReference type="Gene3D" id="3.20.20.210">
    <property type="match status" value="1"/>
</dbReference>
<name>A0A0W7TN40_9FIRM</name>
<dbReference type="InterPro" id="IPR038071">
    <property type="entry name" value="UROD/MetE-like_sf"/>
</dbReference>
<gene>
    <name evidence="2" type="ORF">ASJ35_14975</name>
</gene>
<organism evidence="2 3">
    <name type="scientific">Ruthenibacterium lactatiformans</name>
    <dbReference type="NCBI Taxonomy" id="1550024"/>
    <lineage>
        <taxon>Bacteria</taxon>
        <taxon>Bacillati</taxon>
        <taxon>Bacillota</taxon>
        <taxon>Clostridia</taxon>
        <taxon>Eubacteriales</taxon>
        <taxon>Oscillospiraceae</taxon>
        <taxon>Ruthenibacterium</taxon>
    </lineage>
</organism>
<dbReference type="GO" id="GO:0006779">
    <property type="term" value="P:porphyrin-containing compound biosynthetic process"/>
    <property type="evidence" value="ECO:0007669"/>
    <property type="project" value="InterPro"/>
</dbReference>
<dbReference type="InterPro" id="IPR000257">
    <property type="entry name" value="Uroporphyrinogen_deCOase"/>
</dbReference>
<reference evidence="2 3" key="1">
    <citation type="submission" date="2015-10" db="EMBL/GenBank/DDBJ databases">
        <title>A novel member of the family Ruminococcaceae isolated from human faeces.</title>
        <authorList>
            <person name="Shkoporov A.N."/>
            <person name="Chaplin A.V."/>
            <person name="Motuzova O.V."/>
            <person name="Kafarskaia L.I."/>
            <person name="Efimov B.A."/>
        </authorList>
    </citation>
    <scope>NUCLEOTIDE SEQUENCE [LARGE SCALE GENOMIC DNA]</scope>
    <source>
        <strain evidence="2 3">668</strain>
    </source>
</reference>
<dbReference type="Pfam" id="PF01208">
    <property type="entry name" value="URO-D"/>
    <property type="match status" value="1"/>
</dbReference>
<evidence type="ECO:0000259" key="1">
    <source>
        <dbReference type="Pfam" id="PF01208"/>
    </source>
</evidence>
<proteinExistence type="predicted"/>
<accession>A0A0W7TN40</accession>
<protein>
    <recommendedName>
        <fullName evidence="1">Uroporphyrinogen decarboxylase (URO-D) domain-containing protein</fullName>
    </recommendedName>
</protein>
<dbReference type="EMBL" id="LMUA01000026">
    <property type="protein sequence ID" value="KUE75235.1"/>
    <property type="molecule type" value="Genomic_DNA"/>
</dbReference>
<dbReference type="GO" id="GO:0004853">
    <property type="term" value="F:uroporphyrinogen decarboxylase activity"/>
    <property type="evidence" value="ECO:0007669"/>
    <property type="project" value="InterPro"/>
</dbReference>
<feature type="domain" description="Uroporphyrinogen decarboxylase (URO-D)" evidence="1">
    <location>
        <begin position="138"/>
        <end position="326"/>
    </location>
</feature>
<sequence length="334" mass="39220">MTTRERFRRVMAGDAAVDRLPAIEWAYWWDKTLELWYGQGLPRGLDEAAMADFVGIDRNTQFWLPHKIPDCPRETSHGRGIVENESDYERLRPYLLPENAVQQMLPKIRQTLPFYENGQTLVWYTLDGFFWWPRTLLGIENHLYSFYDQPELYHRICEDLLEWQIAQVDALARYMKPDFMTIAEDMSYNHGPMLSEELFNEFIKPYYQRLIPEIKKHGTRVFVDSDGDVTRAVPWFRGAGVEGILPLERQSGVDVAAIRREYPDFLMIGGFDKMCMFEGPDAVRREFERLLPVIRSGRYLPAMDHQTPPGTTLETYRAYARMLREYGTQACKDC</sequence>
<dbReference type="RefSeq" id="WP_058723677.1">
    <property type="nucleotide sequence ID" value="NZ_CAUDWH010000129.1"/>
</dbReference>
<dbReference type="Proteomes" id="UP000053433">
    <property type="component" value="Unassembled WGS sequence"/>
</dbReference>
<evidence type="ECO:0000313" key="2">
    <source>
        <dbReference type="EMBL" id="KUE75235.1"/>
    </source>
</evidence>
<evidence type="ECO:0000313" key="3">
    <source>
        <dbReference type="Proteomes" id="UP000053433"/>
    </source>
</evidence>
<comment type="caution">
    <text evidence="2">The sequence shown here is derived from an EMBL/GenBank/DDBJ whole genome shotgun (WGS) entry which is preliminary data.</text>
</comment>
<dbReference type="AlphaFoldDB" id="A0A0W7TN40"/>